<dbReference type="RefSeq" id="XP_037190648.1">
    <property type="nucleotide sequence ID" value="XM_037339082.1"/>
</dbReference>
<keyword evidence="2" id="KW-1185">Reference proteome</keyword>
<dbReference type="OrthoDB" id="10485134at2759"/>
<organism evidence="1 2">
    <name type="scientific">Botrytis fragariae</name>
    <dbReference type="NCBI Taxonomy" id="1964551"/>
    <lineage>
        <taxon>Eukaryota</taxon>
        <taxon>Fungi</taxon>
        <taxon>Dikarya</taxon>
        <taxon>Ascomycota</taxon>
        <taxon>Pezizomycotina</taxon>
        <taxon>Leotiomycetes</taxon>
        <taxon>Helotiales</taxon>
        <taxon>Sclerotiniaceae</taxon>
        <taxon>Botrytis</taxon>
    </lineage>
</organism>
<proteinExistence type="predicted"/>
<protein>
    <submittedName>
        <fullName evidence="1">Uncharacterized protein</fullName>
    </submittedName>
</protein>
<dbReference type="AlphaFoldDB" id="A0A8H6AQG5"/>
<comment type="caution">
    <text evidence="1">The sequence shown here is derived from an EMBL/GenBank/DDBJ whole genome shotgun (WGS) entry which is preliminary data.</text>
</comment>
<gene>
    <name evidence="1" type="ORF">Bfra_008725</name>
</gene>
<dbReference type="GeneID" id="59262774"/>
<evidence type="ECO:0000313" key="1">
    <source>
        <dbReference type="EMBL" id="KAF5871701.1"/>
    </source>
</evidence>
<dbReference type="Proteomes" id="UP000531561">
    <property type="component" value="Unassembled WGS sequence"/>
</dbReference>
<accession>A0A8H6AQG5</accession>
<dbReference type="EMBL" id="JABFCT010000011">
    <property type="protein sequence ID" value="KAF5871701.1"/>
    <property type="molecule type" value="Genomic_DNA"/>
</dbReference>
<evidence type="ECO:0000313" key="2">
    <source>
        <dbReference type="Proteomes" id="UP000531561"/>
    </source>
</evidence>
<sequence length="164" mass="18038">MITMRHLELSKEGFATGLGNLLDGLLRGHQAQIAGRTRKFAASQKDLGSLEDGYCVTIVCRYGPSSYGPRFGQCKQTYLQEQECIFNILKQVILQSSVGIGPRIGLPTCTKAFLDSTMGDEKDSNGFKLNMRGSSQHFSLSRYSVKSQGATRPFVLQGSDVMLF</sequence>
<name>A0A8H6AQG5_9HELO</name>
<reference evidence="1 2" key="1">
    <citation type="journal article" date="2020" name="Phytopathology">
        <title>A high-quality genome resource of Botrytis fragariae, a new and rapidly spreading fungal pathogen causing strawberry gray mold in the U.S.A.</title>
        <authorList>
            <person name="Wu Y."/>
            <person name="Saski C.A."/>
            <person name="Schnabel G."/>
            <person name="Xiao S."/>
            <person name="Hu M."/>
        </authorList>
    </citation>
    <scope>NUCLEOTIDE SEQUENCE [LARGE SCALE GENOMIC DNA]</scope>
    <source>
        <strain evidence="1 2">BVB16</strain>
    </source>
</reference>